<evidence type="ECO:0000313" key="11">
    <source>
        <dbReference type="EMBL" id="GBG61552.1"/>
    </source>
</evidence>
<keyword evidence="4" id="KW-0677">Repeat</keyword>
<dbReference type="GO" id="GO:0005524">
    <property type="term" value="F:ATP binding"/>
    <property type="evidence" value="ECO:0007669"/>
    <property type="project" value="InterPro"/>
</dbReference>
<evidence type="ECO:0000256" key="6">
    <source>
        <dbReference type="ARBA" id="ARBA00022786"/>
    </source>
</evidence>
<comment type="caution">
    <text evidence="11">The sequence shown here is derived from an EMBL/GenBank/DDBJ whole genome shotgun (WGS) entry which is preliminary data.</text>
</comment>
<proteinExistence type="predicted"/>
<feature type="compositionally biased region" description="Polar residues" evidence="8">
    <location>
        <begin position="469"/>
        <end position="483"/>
    </location>
</feature>
<accession>A0A388JV11</accession>
<evidence type="ECO:0000256" key="3">
    <source>
        <dbReference type="ARBA" id="ARBA00022723"/>
    </source>
</evidence>
<reference evidence="11 12" key="1">
    <citation type="journal article" date="2018" name="Cell">
        <title>The Chara Genome: Secondary Complexity and Implications for Plant Terrestrialization.</title>
        <authorList>
            <person name="Nishiyama T."/>
            <person name="Sakayama H."/>
            <person name="Vries J.D."/>
            <person name="Buschmann H."/>
            <person name="Saint-Marcoux D."/>
            <person name="Ullrich K.K."/>
            <person name="Haas F.B."/>
            <person name="Vanderstraeten L."/>
            <person name="Becker D."/>
            <person name="Lang D."/>
            <person name="Vosolsobe S."/>
            <person name="Rombauts S."/>
            <person name="Wilhelmsson P.K.I."/>
            <person name="Janitza P."/>
            <person name="Kern R."/>
            <person name="Heyl A."/>
            <person name="Rumpler F."/>
            <person name="Villalobos L.I.A.C."/>
            <person name="Clay J.M."/>
            <person name="Skokan R."/>
            <person name="Toyoda A."/>
            <person name="Suzuki Y."/>
            <person name="Kagoshima H."/>
            <person name="Schijlen E."/>
            <person name="Tajeshwar N."/>
            <person name="Catarino B."/>
            <person name="Hetherington A.J."/>
            <person name="Saltykova A."/>
            <person name="Bonnot C."/>
            <person name="Breuninger H."/>
            <person name="Symeonidi A."/>
            <person name="Radhakrishnan G.V."/>
            <person name="Van Nieuwerburgh F."/>
            <person name="Deforce D."/>
            <person name="Chang C."/>
            <person name="Karol K.G."/>
            <person name="Hedrich R."/>
            <person name="Ulvskov P."/>
            <person name="Glockner G."/>
            <person name="Delwiche C.F."/>
            <person name="Petrasek J."/>
            <person name="Van de Peer Y."/>
            <person name="Friml J."/>
            <person name="Beilby M."/>
            <person name="Dolan L."/>
            <person name="Kohara Y."/>
            <person name="Sugano S."/>
            <person name="Fujiyama A."/>
            <person name="Delaux P.-M."/>
            <person name="Quint M."/>
            <person name="TheiBen G."/>
            <person name="Hagemann M."/>
            <person name="Harholt J."/>
            <person name="Dunand C."/>
            <person name="Zachgo S."/>
            <person name="Langdale J."/>
            <person name="Maumus F."/>
            <person name="Straeten D.V.D."/>
            <person name="Gould S.B."/>
            <person name="Rensing S.A."/>
        </authorList>
    </citation>
    <scope>NUCLEOTIDE SEQUENCE [LARGE SCALE GENOMIC DNA]</scope>
    <source>
        <strain evidence="11 12">S276</strain>
    </source>
</reference>
<evidence type="ECO:0000256" key="9">
    <source>
        <dbReference type="SAM" id="Phobius"/>
    </source>
</evidence>
<dbReference type="InterPro" id="IPR040847">
    <property type="entry name" value="SH3_15"/>
</dbReference>
<dbReference type="Gramene" id="GBG61552">
    <property type="protein sequence ID" value="GBG61552"/>
    <property type="gene ID" value="CBR_g22349"/>
</dbReference>
<dbReference type="InterPro" id="IPR044584">
    <property type="entry name" value="KEG"/>
</dbReference>
<feature type="region of interest" description="Disordered" evidence="8">
    <location>
        <begin position="404"/>
        <end position="506"/>
    </location>
</feature>
<evidence type="ECO:0000256" key="4">
    <source>
        <dbReference type="ARBA" id="ARBA00022737"/>
    </source>
</evidence>
<evidence type="ECO:0000259" key="10">
    <source>
        <dbReference type="PROSITE" id="PS50011"/>
    </source>
</evidence>
<keyword evidence="9" id="KW-0472">Membrane</keyword>
<keyword evidence="6" id="KW-0833">Ubl conjugation pathway</keyword>
<dbReference type="SUPFAM" id="SSF56112">
    <property type="entry name" value="Protein kinase-like (PK-like)"/>
    <property type="match status" value="1"/>
</dbReference>
<evidence type="ECO:0000256" key="8">
    <source>
        <dbReference type="SAM" id="MobiDB-lite"/>
    </source>
</evidence>
<dbReference type="PROSITE" id="PS50011">
    <property type="entry name" value="PROTEIN_KINASE_DOM"/>
    <property type="match status" value="1"/>
</dbReference>
<dbReference type="UniPathway" id="UPA00143"/>
<evidence type="ECO:0000256" key="7">
    <source>
        <dbReference type="ARBA" id="ARBA00022833"/>
    </source>
</evidence>
<comment type="pathway">
    <text evidence="1">Protein modification; protein ubiquitination.</text>
</comment>
<evidence type="ECO:0000256" key="1">
    <source>
        <dbReference type="ARBA" id="ARBA00004906"/>
    </source>
</evidence>
<dbReference type="SMART" id="SM00220">
    <property type="entry name" value="S_TKc"/>
    <property type="match status" value="1"/>
</dbReference>
<dbReference type="STRING" id="69332.A0A388JV11"/>
<keyword evidence="2" id="KW-0808">Transferase</keyword>
<dbReference type="GO" id="GO:0004672">
    <property type="term" value="F:protein kinase activity"/>
    <property type="evidence" value="ECO:0007669"/>
    <property type="project" value="InterPro"/>
</dbReference>
<keyword evidence="3" id="KW-0479">Metal-binding</keyword>
<dbReference type="Pfam" id="PF00069">
    <property type="entry name" value="Pkinase"/>
    <property type="match status" value="1"/>
</dbReference>
<dbReference type="GO" id="GO:0009738">
    <property type="term" value="P:abscisic acid-activated signaling pathway"/>
    <property type="evidence" value="ECO:0007669"/>
    <property type="project" value="InterPro"/>
</dbReference>
<dbReference type="AlphaFoldDB" id="A0A388JV11"/>
<keyword evidence="12" id="KW-1185">Reference proteome</keyword>
<keyword evidence="5" id="KW-0863">Zinc-finger</keyword>
<evidence type="ECO:0000256" key="2">
    <source>
        <dbReference type="ARBA" id="ARBA00022679"/>
    </source>
</evidence>
<keyword evidence="9" id="KW-1133">Transmembrane helix</keyword>
<sequence length="990" mass="108473">MAELHSRGILMRDLKPANFLVDDYDTAVVADFGLSKLLKESATTTLLRGQVAGTPCYMPPEAWGAGDGRLHQTSDVWSFACSVIDMFTGNPPFDSARSILEIQKRVALDKEKPPVPSGLPAEVTEALKKCFAFDAVQRPSFDQLLPIFERNQMAQGRVNLPVNDRQDSPAASPREVPSPPPSEPSPQGSSDPSAPPQRSSGLVREHARRKFSRTSRARSPVDVEFMADMQRRLPLLLLVVVVFLFVVFLHVCLSCRPWKQPRKRTASTKGTVLQEERPMAGMKACAVLPAAEGGRRPATTEPSRRYDPSMYNHLLSWETPLPPSNEEPEGDELPTFPLARGSTQLLSQTVLVGGSASNERGEYTSLLQQGLGDGDDGGVDLRFGLSSGGAMEASRTVITAAHASARGLQQPRREQTEPSTVRGGASVAGGVAGGVGSSPAARQHVSSAPSGERLTDNWDVRTAAAAPSLRTSGARSSMLNRTTPAPPKGRDEGACRPPAGSGASVENITRGVSNMQALETICFLFSSKSIPTSRRMLWRVQTATNCCGNVSRFLPKSWVRIKKTVSSPKYGWPSSDKIAPMHECLGILRKVDTEDVVLVRYCFSDEPMIFRMEELEVTPAFREGDTVRVKGSVQRPRFGWGDVTRNVIGTVAAIDTEKATIKVDFPGYSSGWVADPSQMERLSRPFRKGDWAKLKPSVLRSRRGDSGLQDINESSLAIVKDVLDGGKVKLDFCFKNTYMVMDQCNAELLDTPPFVLNDQVSVKRSVTSPRYEWGGEDYESVGPVAEIRADGLIKVQFYDRGLLWAADPAELFVVHPARAFRKGDWTQVKRSVSEPKYKWGDVKPESFGVVADIDEDGDLRVDFCFRPKLWVAVPSDMVLYNPPPFKLGDMVRVKPSVQAPRCNWAGETHKSVGLIADIRQDGLLEIRFSSRPSLWKADPADMILARGQTQTQGARDSDSDASVAAELLMQLLGKDRIADMFKGLRVKGNE</sequence>
<feature type="compositionally biased region" description="Gly residues" evidence="8">
    <location>
        <begin position="426"/>
        <end position="436"/>
    </location>
</feature>
<dbReference type="InterPro" id="IPR000719">
    <property type="entry name" value="Prot_kinase_dom"/>
</dbReference>
<protein>
    <recommendedName>
        <fullName evidence="10">Protein kinase domain-containing protein</fullName>
    </recommendedName>
</protein>
<feature type="region of interest" description="Disordered" evidence="8">
    <location>
        <begin position="160"/>
        <end position="217"/>
    </location>
</feature>
<dbReference type="PANTHER" id="PTHR46960">
    <property type="entry name" value="E3 UBIQUITIN-PROTEIN LIGASE KEG"/>
    <property type="match status" value="1"/>
</dbReference>
<feature type="compositionally biased region" description="Basic residues" evidence="8">
    <location>
        <begin position="206"/>
        <end position="216"/>
    </location>
</feature>
<dbReference type="Gene3D" id="1.10.510.10">
    <property type="entry name" value="Transferase(Phosphotransferase) domain 1"/>
    <property type="match status" value="1"/>
</dbReference>
<dbReference type="GO" id="GO:0008270">
    <property type="term" value="F:zinc ion binding"/>
    <property type="evidence" value="ECO:0007669"/>
    <property type="project" value="UniProtKB-KW"/>
</dbReference>
<keyword evidence="9" id="KW-0812">Transmembrane</keyword>
<name>A0A388JV11_CHABU</name>
<dbReference type="PANTHER" id="PTHR46960:SF3">
    <property type="entry name" value="OS05G0392050 PROTEIN"/>
    <property type="match status" value="1"/>
</dbReference>
<dbReference type="InterPro" id="IPR011009">
    <property type="entry name" value="Kinase-like_dom_sf"/>
</dbReference>
<evidence type="ECO:0000256" key="5">
    <source>
        <dbReference type="ARBA" id="ARBA00022771"/>
    </source>
</evidence>
<gene>
    <name evidence="11" type="ORF">CBR_g22349</name>
</gene>
<dbReference type="GO" id="GO:0004842">
    <property type="term" value="F:ubiquitin-protein transferase activity"/>
    <property type="evidence" value="ECO:0007669"/>
    <property type="project" value="InterPro"/>
</dbReference>
<dbReference type="Pfam" id="PF18346">
    <property type="entry name" value="SH3_15"/>
    <property type="match status" value="4"/>
</dbReference>
<feature type="transmembrane region" description="Helical" evidence="9">
    <location>
        <begin position="233"/>
        <end position="251"/>
    </location>
</feature>
<dbReference type="OrthoDB" id="264520at2759"/>
<organism evidence="11 12">
    <name type="scientific">Chara braunii</name>
    <name type="common">Braun's stonewort</name>
    <dbReference type="NCBI Taxonomy" id="69332"/>
    <lineage>
        <taxon>Eukaryota</taxon>
        <taxon>Viridiplantae</taxon>
        <taxon>Streptophyta</taxon>
        <taxon>Charophyceae</taxon>
        <taxon>Charales</taxon>
        <taxon>Characeae</taxon>
        <taxon>Chara</taxon>
    </lineage>
</organism>
<dbReference type="GO" id="GO:0006952">
    <property type="term" value="P:defense response"/>
    <property type="evidence" value="ECO:0007669"/>
    <property type="project" value="InterPro"/>
</dbReference>
<evidence type="ECO:0000313" key="12">
    <source>
        <dbReference type="Proteomes" id="UP000265515"/>
    </source>
</evidence>
<feature type="domain" description="Protein kinase" evidence="10">
    <location>
        <begin position="1"/>
        <end position="148"/>
    </location>
</feature>
<keyword evidence="7" id="KW-0862">Zinc</keyword>
<dbReference type="Proteomes" id="UP000265515">
    <property type="component" value="Unassembled WGS sequence"/>
</dbReference>
<dbReference type="EMBL" id="BFEA01000021">
    <property type="protein sequence ID" value="GBG61552.1"/>
    <property type="molecule type" value="Genomic_DNA"/>
</dbReference>
<dbReference type="GO" id="GO:0016567">
    <property type="term" value="P:protein ubiquitination"/>
    <property type="evidence" value="ECO:0007669"/>
    <property type="project" value="UniProtKB-UniPathway"/>
</dbReference>